<evidence type="ECO:0000313" key="2">
    <source>
        <dbReference type="EMBL" id="KAK6918096.1"/>
    </source>
</evidence>
<sequence>MSSRISMTLEIAKLSFYETELKLTMDNEILLNGIIFYIEVLTIPEANSLPFWRIDGVIQIILIHVHPVEFLYYWFHRELHHHYLYSHYHSHHHSSILSRIHLPEHIGYFTLFAIPLLTTVLNRYNCLNCLRTRLCNLY</sequence>
<name>A0AAN8UU28_9MAGN</name>
<reference evidence="2 3" key="1">
    <citation type="submission" date="2023-12" db="EMBL/GenBank/DDBJ databases">
        <title>A high-quality genome assembly for Dillenia turbinata (Dilleniales).</title>
        <authorList>
            <person name="Chanderbali A."/>
        </authorList>
    </citation>
    <scope>NUCLEOTIDE SEQUENCE [LARGE SCALE GENOMIC DNA]</scope>
    <source>
        <strain evidence="2">LSX21</strain>
        <tissue evidence="2">Leaf</tissue>
    </source>
</reference>
<dbReference type="AlphaFoldDB" id="A0AAN8UU28"/>
<evidence type="ECO:0000256" key="1">
    <source>
        <dbReference type="SAM" id="Phobius"/>
    </source>
</evidence>
<dbReference type="PANTHER" id="PTHR11863">
    <property type="entry name" value="STEROL DESATURASE"/>
    <property type="match status" value="1"/>
</dbReference>
<organism evidence="2 3">
    <name type="scientific">Dillenia turbinata</name>
    <dbReference type="NCBI Taxonomy" id="194707"/>
    <lineage>
        <taxon>Eukaryota</taxon>
        <taxon>Viridiplantae</taxon>
        <taxon>Streptophyta</taxon>
        <taxon>Embryophyta</taxon>
        <taxon>Tracheophyta</taxon>
        <taxon>Spermatophyta</taxon>
        <taxon>Magnoliopsida</taxon>
        <taxon>eudicotyledons</taxon>
        <taxon>Gunneridae</taxon>
        <taxon>Pentapetalae</taxon>
        <taxon>Dilleniales</taxon>
        <taxon>Dilleniaceae</taxon>
        <taxon>Dillenia</taxon>
    </lineage>
</organism>
<keyword evidence="1" id="KW-0472">Membrane</keyword>
<accession>A0AAN8UU28</accession>
<proteinExistence type="predicted"/>
<evidence type="ECO:0008006" key="4">
    <source>
        <dbReference type="Google" id="ProtNLM"/>
    </source>
</evidence>
<dbReference type="EMBL" id="JBAMMX010000022">
    <property type="protein sequence ID" value="KAK6918096.1"/>
    <property type="molecule type" value="Genomic_DNA"/>
</dbReference>
<keyword evidence="1" id="KW-1133">Transmembrane helix</keyword>
<protein>
    <recommendedName>
        <fullName evidence="4">Fatty acid hydroxylase domain-containing protein</fullName>
    </recommendedName>
</protein>
<evidence type="ECO:0000313" key="3">
    <source>
        <dbReference type="Proteomes" id="UP001370490"/>
    </source>
</evidence>
<dbReference type="InterPro" id="IPR050307">
    <property type="entry name" value="Sterol_Desaturase_Related"/>
</dbReference>
<gene>
    <name evidence="2" type="ORF">RJ641_016518</name>
</gene>
<feature type="transmembrane region" description="Helical" evidence="1">
    <location>
        <begin position="106"/>
        <end position="124"/>
    </location>
</feature>
<keyword evidence="3" id="KW-1185">Reference proteome</keyword>
<keyword evidence="1" id="KW-0812">Transmembrane</keyword>
<comment type="caution">
    <text evidence="2">The sequence shown here is derived from an EMBL/GenBank/DDBJ whole genome shotgun (WGS) entry which is preliminary data.</text>
</comment>
<dbReference type="Proteomes" id="UP001370490">
    <property type="component" value="Unassembled WGS sequence"/>
</dbReference>